<feature type="region of interest" description="Disordered" evidence="2">
    <location>
        <begin position="282"/>
        <end position="318"/>
    </location>
</feature>
<dbReference type="EMBL" id="JASCZI010060417">
    <property type="protein sequence ID" value="MED6130433.1"/>
    <property type="molecule type" value="Genomic_DNA"/>
</dbReference>
<keyword evidence="1" id="KW-0677">Repeat</keyword>
<evidence type="ECO:0000259" key="3">
    <source>
        <dbReference type="Pfam" id="PF03107"/>
    </source>
</evidence>
<accession>A0ABU6S3P3</accession>
<evidence type="ECO:0000256" key="2">
    <source>
        <dbReference type="SAM" id="MobiDB-lite"/>
    </source>
</evidence>
<comment type="caution">
    <text evidence="4">The sequence shown here is derived from an EMBL/GenBank/DDBJ whole genome shotgun (WGS) entry which is preliminary data.</text>
</comment>
<dbReference type="Pfam" id="PF03107">
    <property type="entry name" value="C1_2"/>
    <property type="match status" value="3"/>
</dbReference>
<dbReference type="Proteomes" id="UP001341840">
    <property type="component" value="Unassembled WGS sequence"/>
</dbReference>
<organism evidence="4 5">
    <name type="scientific">Stylosanthes scabra</name>
    <dbReference type="NCBI Taxonomy" id="79078"/>
    <lineage>
        <taxon>Eukaryota</taxon>
        <taxon>Viridiplantae</taxon>
        <taxon>Streptophyta</taxon>
        <taxon>Embryophyta</taxon>
        <taxon>Tracheophyta</taxon>
        <taxon>Spermatophyta</taxon>
        <taxon>Magnoliopsida</taxon>
        <taxon>eudicotyledons</taxon>
        <taxon>Gunneridae</taxon>
        <taxon>Pentapetalae</taxon>
        <taxon>rosids</taxon>
        <taxon>fabids</taxon>
        <taxon>Fabales</taxon>
        <taxon>Fabaceae</taxon>
        <taxon>Papilionoideae</taxon>
        <taxon>50 kb inversion clade</taxon>
        <taxon>dalbergioids sensu lato</taxon>
        <taxon>Dalbergieae</taxon>
        <taxon>Pterocarpus clade</taxon>
        <taxon>Stylosanthes</taxon>
    </lineage>
</organism>
<reference evidence="4 5" key="1">
    <citation type="journal article" date="2023" name="Plants (Basel)">
        <title>Bridging the Gap: Combining Genomics and Transcriptomics Approaches to Understand Stylosanthes scabra, an Orphan Legume from the Brazilian Caatinga.</title>
        <authorList>
            <person name="Ferreira-Neto J.R.C."/>
            <person name="da Silva M.D."/>
            <person name="Binneck E."/>
            <person name="de Melo N.F."/>
            <person name="da Silva R.H."/>
            <person name="de Melo A.L.T.M."/>
            <person name="Pandolfi V."/>
            <person name="Bustamante F.O."/>
            <person name="Brasileiro-Vidal A.C."/>
            <person name="Benko-Iseppon A.M."/>
        </authorList>
    </citation>
    <scope>NUCLEOTIDE SEQUENCE [LARGE SCALE GENOMIC DNA]</scope>
    <source>
        <tissue evidence="4">Leaves</tissue>
    </source>
</reference>
<dbReference type="InterPro" id="IPR046349">
    <property type="entry name" value="C1-like_sf"/>
</dbReference>
<feature type="compositionally biased region" description="Low complexity" evidence="2">
    <location>
        <begin position="361"/>
        <end position="377"/>
    </location>
</feature>
<evidence type="ECO:0000313" key="5">
    <source>
        <dbReference type="Proteomes" id="UP001341840"/>
    </source>
</evidence>
<gene>
    <name evidence="4" type="ORF">PIB30_000935</name>
</gene>
<feature type="domain" description="DC1" evidence="3">
    <location>
        <begin position="139"/>
        <end position="183"/>
    </location>
</feature>
<proteinExistence type="predicted"/>
<evidence type="ECO:0000313" key="4">
    <source>
        <dbReference type="EMBL" id="MED6130433.1"/>
    </source>
</evidence>
<sequence>MGSSSIIRTDQQSVVHFSHPHPLEFTTAANNNNEKAVVTCFGCKLSFMHGESYYHCKPCNFSLHYACYKMPLITNHPSHSKHDLVLLVIPSSPATRATLRCTACGHHLTGFTYHCAECSSIFFHTFCLALPLSVAITPHTHRMELEFMPPYDFFCDLCNKSSYNIGWLYRCRMCEFDSHIACAVKNIEPQSVEHPSFPQSNALVKQFTANHGGGMVYEIMRLVATQIGGVAVRSPARRKVCELQDHAGGGGDFRAYLEERTPLRNNNSEAYFSIDLSKISQVGKDGDGDGQKKKNLSVVPERRESNGGGDGKGDNNSVKLNSAVFEELGESNHDRKVLVMGMNQNSKQRLLSTTPKSTKPSDYSGKDSGSSSSGWKKFMSCCL</sequence>
<evidence type="ECO:0000256" key="1">
    <source>
        <dbReference type="ARBA" id="ARBA00022737"/>
    </source>
</evidence>
<keyword evidence="5" id="KW-1185">Reference proteome</keyword>
<dbReference type="InterPro" id="IPR004146">
    <property type="entry name" value="DC1"/>
</dbReference>
<protein>
    <recommendedName>
        <fullName evidence="3">DC1 domain-containing protein</fullName>
    </recommendedName>
</protein>
<dbReference type="PANTHER" id="PTHR46288">
    <property type="entry name" value="PHORBOL-ESTER/DAG-TYPE DOMAIN-CONTAINING PROTEIN"/>
    <property type="match status" value="1"/>
</dbReference>
<dbReference type="SUPFAM" id="SSF57889">
    <property type="entry name" value="Cysteine-rich domain"/>
    <property type="match status" value="2"/>
</dbReference>
<feature type="compositionally biased region" description="Polar residues" evidence="2">
    <location>
        <begin position="342"/>
        <end position="360"/>
    </location>
</feature>
<feature type="domain" description="DC1" evidence="3">
    <location>
        <begin position="17"/>
        <end position="67"/>
    </location>
</feature>
<dbReference type="PANTHER" id="PTHR46288:SF17">
    <property type="entry name" value="CYSTEINE_HISTIDINE-RICH C1 DOMAIN PROTEIN"/>
    <property type="match status" value="1"/>
</dbReference>
<feature type="region of interest" description="Disordered" evidence="2">
    <location>
        <begin position="341"/>
        <end position="383"/>
    </location>
</feature>
<name>A0ABU6S3P3_9FABA</name>
<feature type="domain" description="DC1" evidence="3">
    <location>
        <begin position="77"/>
        <end position="127"/>
    </location>
</feature>